<keyword evidence="3 9" id="KW-0813">Transport</keyword>
<evidence type="ECO:0000256" key="2">
    <source>
        <dbReference type="ARBA" id="ARBA00008554"/>
    </source>
</evidence>
<keyword evidence="4 9" id="KW-0679">Respiratory chain</keyword>
<evidence type="ECO:0000313" key="11">
    <source>
        <dbReference type="Proteomes" id="UP001237642"/>
    </source>
</evidence>
<dbReference type="GO" id="GO:0006122">
    <property type="term" value="P:mitochondrial electron transport, ubiquinol to cytochrome c"/>
    <property type="evidence" value="ECO:0007669"/>
    <property type="project" value="InterPro"/>
</dbReference>
<dbReference type="EMBL" id="JAUIZM010000008">
    <property type="protein sequence ID" value="KAK1370001.1"/>
    <property type="molecule type" value="Genomic_DNA"/>
</dbReference>
<dbReference type="Proteomes" id="UP001237642">
    <property type="component" value="Unassembled WGS sequence"/>
</dbReference>
<gene>
    <name evidence="10" type="ORF">POM88_036093</name>
</gene>
<dbReference type="AlphaFoldDB" id="A0AAD8HNN6"/>
<keyword evidence="11" id="KW-1185">Reference proteome</keyword>
<reference evidence="10" key="1">
    <citation type="submission" date="2023-02" db="EMBL/GenBank/DDBJ databases">
        <title>Genome of toxic invasive species Heracleum sosnowskyi carries increased number of genes despite the absence of recent whole-genome duplications.</title>
        <authorList>
            <person name="Schelkunov M."/>
            <person name="Shtratnikova V."/>
            <person name="Makarenko M."/>
            <person name="Klepikova A."/>
            <person name="Omelchenko D."/>
            <person name="Novikova G."/>
            <person name="Obukhova E."/>
            <person name="Bogdanov V."/>
            <person name="Penin A."/>
            <person name="Logacheva M."/>
        </authorList>
    </citation>
    <scope>NUCLEOTIDE SEQUENCE</scope>
    <source>
        <strain evidence="10">Hsosn_3</strain>
        <tissue evidence="10">Leaf</tissue>
    </source>
</reference>
<dbReference type="PIRSF" id="PIRSF000022">
    <property type="entry name" value="Bc1_14K"/>
    <property type="match status" value="1"/>
</dbReference>
<keyword evidence="8 9" id="KW-0472">Membrane</keyword>
<dbReference type="Gene3D" id="1.10.1090.10">
    <property type="entry name" value="Cytochrome b-c1 complex subunit 7"/>
    <property type="match status" value="1"/>
</dbReference>
<evidence type="ECO:0000256" key="4">
    <source>
        <dbReference type="ARBA" id="ARBA00022660"/>
    </source>
</evidence>
<comment type="caution">
    <text evidence="10">The sequence shown here is derived from an EMBL/GenBank/DDBJ whole genome shotgun (WGS) entry which is preliminary data.</text>
</comment>
<organism evidence="10 11">
    <name type="scientific">Heracleum sosnowskyi</name>
    <dbReference type="NCBI Taxonomy" id="360622"/>
    <lineage>
        <taxon>Eukaryota</taxon>
        <taxon>Viridiplantae</taxon>
        <taxon>Streptophyta</taxon>
        <taxon>Embryophyta</taxon>
        <taxon>Tracheophyta</taxon>
        <taxon>Spermatophyta</taxon>
        <taxon>Magnoliopsida</taxon>
        <taxon>eudicotyledons</taxon>
        <taxon>Gunneridae</taxon>
        <taxon>Pentapetalae</taxon>
        <taxon>asterids</taxon>
        <taxon>campanulids</taxon>
        <taxon>Apiales</taxon>
        <taxon>Apiaceae</taxon>
        <taxon>Apioideae</taxon>
        <taxon>apioid superclade</taxon>
        <taxon>Tordylieae</taxon>
        <taxon>Tordyliinae</taxon>
        <taxon>Heracleum</taxon>
    </lineage>
</organism>
<evidence type="ECO:0000256" key="8">
    <source>
        <dbReference type="ARBA" id="ARBA00023136"/>
    </source>
</evidence>
<evidence type="ECO:0000256" key="5">
    <source>
        <dbReference type="ARBA" id="ARBA00022792"/>
    </source>
</evidence>
<evidence type="ECO:0000256" key="3">
    <source>
        <dbReference type="ARBA" id="ARBA00022448"/>
    </source>
</evidence>
<dbReference type="InterPro" id="IPR036544">
    <property type="entry name" value="QCR7_sf"/>
</dbReference>
<keyword evidence="7 9" id="KW-0496">Mitochondrion</keyword>
<comment type="function">
    <text evidence="9">Component of the ubiquinol-cytochrome c oxidoreductase, a multisubunit transmembrane complex that is part of the mitochondrial electron transport chain which drives oxidative phosphorylation.</text>
</comment>
<evidence type="ECO:0000256" key="9">
    <source>
        <dbReference type="PIRNR" id="PIRNR000022"/>
    </source>
</evidence>
<evidence type="ECO:0000256" key="1">
    <source>
        <dbReference type="ARBA" id="ARBA00004443"/>
    </source>
</evidence>
<dbReference type="FunFam" id="1.10.1090.10:FF:000002">
    <property type="entry name" value="Cytochrome b-c1 complex subunit 7"/>
    <property type="match status" value="1"/>
</dbReference>
<comment type="similarity">
    <text evidence="2 9">Belongs to the UQCRB/QCR7 family.</text>
</comment>
<reference evidence="10" key="2">
    <citation type="submission" date="2023-05" db="EMBL/GenBank/DDBJ databases">
        <authorList>
            <person name="Schelkunov M.I."/>
        </authorList>
    </citation>
    <scope>NUCLEOTIDE SEQUENCE</scope>
    <source>
        <strain evidence="10">Hsosn_3</strain>
        <tissue evidence="10">Leaf</tissue>
    </source>
</reference>
<keyword evidence="6 9" id="KW-0249">Electron transport</keyword>
<dbReference type="GO" id="GO:0045275">
    <property type="term" value="C:respiratory chain complex III"/>
    <property type="evidence" value="ECO:0007669"/>
    <property type="project" value="InterPro"/>
</dbReference>
<comment type="subcellular location">
    <subcellularLocation>
        <location evidence="1">Mitochondrion inner membrane</location>
        <topology evidence="1">Peripheral membrane protein</topology>
        <orientation evidence="1">Matrix side</orientation>
    </subcellularLocation>
</comment>
<dbReference type="SUPFAM" id="SSF81524">
    <property type="entry name" value="14 kDa protein of cytochrome bc1 complex (Ubiquinol-cytochrome c reductase)"/>
    <property type="match status" value="1"/>
</dbReference>
<evidence type="ECO:0000256" key="7">
    <source>
        <dbReference type="ARBA" id="ARBA00023128"/>
    </source>
</evidence>
<dbReference type="PANTHER" id="PTHR12022:SF0">
    <property type="entry name" value="CYTOCHROME B-C1 COMPLEX SUBUNIT 7"/>
    <property type="match status" value="1"/>
</dbReference>
<protein>
    <recommendedName>
        <fullName evidence="9">Cytochrome b-c1 complex subunit 7</fullName>
    </recommendedName>
</protein>
<dbReference type="GO" id="GO:0005743">
    <property type="term" value="C:mitochondrial inner membrane"/>
    <property type="evidence" value="ECO:0007669"/>
    <property type="project" value="UniProtKB-SubCell"/>
</dbReference>
<dbReference type="Pfam" id="PF02271">
    <property type="entry name" value="UCR_14kD"/>
    <property type="match status" value="1"/>
</dbReference>
<keyword evidence="5 9" id="KW-0999">Mitochondrion inner membrane</keyword>
<dbReference type="InterPro" id="IPR003197">
    <property type="entry name" value="QCR7"/>
</dbReference>
<dbReference type="PANTHER" id="PTHR12022">
    <property type="entry name" value="UBIQUINOL-CYTOCHROME C REDUCTASE COMPLEX 14 KD PROTEIN"/>
    <property type="match status" value="1"/>
</dbReference>
<name>A0AAD8HNN6_9APIA</name>
<accession>A0AAD8HNN6</accession>
<evidence type="ECO:0000313" key="10">
    <source>
        <dbReference type="EMBL" id="KAK1370001.1"/>
    </source>
</evidence>
<evidence type="ECO:0000256" key="6">
    <source>
        <dbReference type="ARBA" id="ARBA00022982"/>
    </source>
</evidence>
<proteinExistence type="inferred from homology"/>
<sequence>MMKWLGNPVKNPLARIHKAAVDLRIRKLGLRYDDLYDPLFSLDVKEALDRLPDEVVQARNQRLKRCMDLSMKHSYLSKEMQAMQTPFRTYIQEMMVVVLREKAERKALNALPLYQRTIP</sequence>